<evidence type="ECO:0000256" key="1">
    <source>
        <dbReference type="ARBA" id="ARBA00007664"/>
    </source>
</evidence>
<evidence type="ECO:0000256" key="4">
    <source>
        <dbReference type="ARBA" id="ARBA00022825"/>
    </source>
</evidence>
<keyword evidence="2" id="KW-0645">Protease</keyword>
<dbReference type="EMBL" id="JACCBU010000001">
    <property type="protein sequence ID" value="NYE75176.1"/>
    <property type="molecule type" value="Genomic_DNA"/>
</dbReference>
<dbReference type="Proteomes" id="UP000569914">
    <property type="component" value="Unassembled WGS sequence"/>
</dbReference>
<dbReference type="Gene3D" id="2.40.10.10">
    <property type="entry name" value="Trypsin-like serine proteases"/>
    <property type="match status" value="2"/>
</dbReference>
<keyword evidence="8" id="KW-1185">Reference proteome</keyword>
<sequence>MATKPSENRNVLYVPDQVTKLPAVAAALDGIRSRSAGRLIVDTSETPVVTKEACLLSPRTCDAPLRGGLYFKRPVAGGYCSTAFNARSNSDGKWYMMTAGHCGNEGTVFDVYQPSTGQWHRVGHMHAQRDFVDDDYGIVTINNVAGWRPTRWVRVYGSSDTVADNSYPIYGTSTSPEGTRVCLSGARTGSSCGDVVELNYRGISGGLARAHYCHGPGDSGGAIYSYNRARGIHVGSGNGDDDACHWGLFQGIREAERNLNVHVYTG</sequence>
<dbReference type="InterPro" id="IPR043504">
    <property type="entry name" value="Peptidase_S1_PA_chymotrypsin"/>
</dbReference>
<dbReference type="InterPro" id="IPR001316">
    <property type="entry name" value="Pept_S1A_streptogrisin"/>
</dbReference>
<name>A0A7Y9IDY4_9ACTN</name>
<comment type="caution">
    <text evidence="7">The sequence shown here is derived from an EMBL/GenBank/DDBJ whole genome shotgun (WGS) entry which is preliminary data.</text>
</comment>
<keyword evidence="5" id="KW-1015">Disulfide bond</keyword>
<evidence type="ECO:0000313" key="7">
    <source>
        <dbReference type="EMBL" id="NYE75176.1"/>
    </source>
</evidence>
<dbReference type="CDD" id="cd21112">
    <property type="entry name" value="alphaLP-like"/>
    <property type="match status" value="1"/>
</dbReference>
<dbReference type="InterPro" id="IPR009003">
    <property type="entry name" value="Peptidase_S1_PA"/>
</dbReference>
<dbReference type="AlphaFoldDB" id="A0A7Y9IDY4"/>
<dbReference type="GO" id="GO:0004252">
    <property type="term" value="F:serine-type endopeptidase activity"/>
    <property type="evidence" value="ECO:0007669"/>
    <property type="project" value="InterPro"/>
</dbReference>
<dbReference type="PRINTS" id="PR00861">
    <property type="entry name" value="ALYTICPTASE"/>
</dbReference>
<evidence type="ECO:0000259" key="6">
    <source>
        <dbReference type="Pfam" id="PF00089"/>
    </source>
</evidence>
<dbReference type="GO" id="GO:0006508">
    <property type="term" value="P:proteolysis"/>
    <property type="evidence" value="ECO:0007669"/>
    <property type="project" value="UniProtKB-KW"/>
</dbReference>
<evidence type="ECO:0000256" key="3">
    <source>
        <dbReference type="ARBA" id="ARBA00022801"/>
    </source>
</evidence>
<gene>
    <name evidence="7" type="ORF">BKA15_006505</name>
</gene>
<keyword evidence="4" id="KW-0720">Serine protease</keyword>
<dbReference type="InterPro" id="IPR001254">
    <property type="entry name" value="Trypsin_dom"/>
</dbReference>
<dbReference type="Pfam" id="PF00089">
    <property type="entry name" value="Trypsin"/>
    <property type="match status" value="1"/>
</dbReference>
<evidence type="ECO:0000256" key="5">
    <source>
        <dbReference type="ARBA" id="ARBA00023157"/>
    </source>
</evidence>
<feature type="domain" description="Peptidase S1" evidence="6">
    <location>
        <begin position="95"/>
        <end position="241"/>
    </location>
</feature>
<proteinExistence type="inferred from homology"/>
<reference evidence="7 8" key="1">
    <citation type="submission" date="2020-07" db="EMBL/GenBank/DDBJ databases">
        <title>Sequencing the genomes of 1000 actinobacteria strains.</title>
        <authorList>
            <person name="Klenk H.-P."/>
        </authorList>
    </citation>
    <scope>NUCLEOTIDE SEQUENCE [LARGE SCALE GENOMIC DNA]</scope>
    <source>
        <strain evidence="7 8">DSM 22083</strain>
    </source>
</reference>
<evidence type="ECO:0000256" key="2">
    <source>
        <dbReference type="ARBA" id="ARBA00022670"/>
    </source>
</evidence>
<dbReference type="SUPFAM" id="SSF50494">
    <property type="entry name" value="Trypsin-like serine proteases"/>
    <property type="match status" value="1"/>
</dbReference>
<keyword evidence="3" id="KW-0378">Hydrolase</keyword>
<comment type="similarity">
    <text evidence="1">Belongs to the peptidase S1 family.</text>
</comment>
<evidence type="ECO:0000313" key="8">
    <source>
        <dbReference type="Proteomes" id="UP000569914"/>
    </source>
</evidence>
<protein>
    <recommendedName>
        <fullName evidence="6">Peptidase S1 domain-containing protein</fullName>
    </recommendedName>
</protein>
<accession>A0A7Y9IDY4</accession>
<organism evidence="7 8">
    <name type="scientific">Microlunatus parietis</name>
    <dbReference type="NCBI Taxonomy" id="682979"/>
    <lineage>
        <taxon>Bacteria</taxon>
        <taxon>Bacillati</taxon>
        <taxon>Actinomycetota</taxon>
        <taxon>Actinomycetes</taxon>
        <taxon>Propionibacteriales</taxon>
        <taxon>Propionibacteriaceae</taxon>
        <taxon>Microlunatus</taxon>
    </lineage>
</organism>